<dbReference type="STRING" id="3476.A0A2P5AR08"/>
<feature type="compositionally biased region" description="Polar residues" evidence="1">
    <location>
        <begin position="47"/>
        <end position="65"/>
    </location>
</feature>
<dbReference type="PANTHER" id="PTHR35499:SF1">
    <property type="entry name" value="DUF3741 DOMAIN-CONTAINING PROTEIN"/>
    <property type="match status" value="1"/>
</dbReference>
<dbReference type="AlphaFoldDB" id="A0A2P5AR08"/>
<feature type="compositionally biased region" description="Basic and acidic residues" evidence="1">
    <location>
        <begin position="201"/>
        <end position="213"/>
    </location>
</feature>
<proteinExistence type="predicted"/>
<dbReference type="Pfam" id="PF14383">
    <property type="entry name" value="VARLMGL"/>
    <property type="match status" value="1"/>
</dbReference>
<dbReference type="Proteomes" id="UP000237105">
    <property type="component" value="Unassembled WGS sequence"/>
</dbReference>
<comment type="caution">
    <text evidence="3">The sequence shown here is derived from an EMBL/GenBank/DDBJ whole genome shotgun (WGS) entry which is preliminary data.</text>
</comment>
<dbReference type="InterPro" id="IPR032795">
    <property type="entry name" value="DUF3741-assoc"/>
</dbReference>
<feature type="region of interest" description="Disordered" evidence="1">
    <location>
        <begin position="47"/>
        <end position="76"/>
    </location>
</feature>
<feature type="region of interest" description="Disordered" evidence="1">
    <location>
        <begin position="201"/>
        <end position="270"/>
    </location>
</feature>
<dbReference type="EMBL" id="JXTB01000479">
    <property type="protein sequence ID" value="PON38980.1"/>
    <property type="molecule type" value="Genomic_DNA"/>
</dbReference>
<organism evidence="3 4">
    <name type="scientific">Parasponia andersonii</name>
    <name type="common">Sponia andersonii</name>
    <dbReference type="NCBI Taxonomy" id="3476"/>
    <lineage>
        <taxon>Eukaryota</taxon>
        <taxon>Viridiplantae</taxon>
        <taxon>Streptophyta</taxon>
        <taxon>Embryophyta</taxon>
        <taxon>Tracheophyta</taxon>
        <taxon>Spermatophyta</taxon>
        <taxon>Magnoliopsida</taxon>
        <taxon>eudicotyledons</taxon>
        <taxon>Gunneridae</taxon>
        <taxon>Pentapetalae</taxon>
        <taxon>rosids</taxon>
        <taxon>fabids</taxon>
        <taxon>Rosales</taxon>
        <taxon>Cannabaceae</taxon>
        <taxon>Parasponia</taxon>
    </lineage>
</organism>
<reference evidence="4" key="1">
    <citation type="submission" date="2016-06" db="EMBL/GenBank/DDBJ databases">
        <title>Parallel loss of symbiosis genes in relatives of nitrogen-fixing non-legume Parasponia.</title>
        <authorList>
            <person name="Van Velzen R."/>
            <person name="Holmer R."/>
            <person name="Bu F."/>
            <person name="Rutten L."/>
            <person name="Van Zeijl A."/>
            <person name="Liu W."/>
            <person name="Santuari L."/>
            <person name="Cao Q."/>
            <person name="Sharma T."/>
            <person name="Shen D."/>
            <person name="Roswanjaya Y."/>
            <person name="Wardhani T."/>
            <person name="Kalhor M.S."/>
            <person name="Jansen J."/>
            <person name="Van den Hoogen J."/>
            <person name="Gungor B."/>
            <person name="Hartog M."/>
            <person name="Hontelez J."/>
            <person name="Verver J."/>
            <person name="Yang W.-C."/>
            <person name="Schijlen E."/>
            <person name="Repin R."/>
            <person name="Schilthuizen M."/>
            <person name="Schranz E."/>
            <person name="Heidstra R."/>
            <person name="Miyata K."/>
            <person name="Fedorova E."/>
            <person name="Kohlen W."/>
            <person name="Bisseling T."/>
            <person name="Smit S."/>
            <person name="Geurts R."/>
        </authorList>
    </citation>
    <scope>NUCLEOTIDE SEQUENCE [LARGE SCALE GENOMIC DNA]</scope>
    <source>
        <strain evidence="4">cv. WU1-14</strain>
    </source>
</reference>
<evidence type="ECO:0000259" key="2">
    <source>
        <dbReference type="Pfam" id="PF14383"/>
    </source>
</evidence>
<name>A0A2P5AR08_PARAD</name>
<feature type="domain" description="DUF3741" evidence="2">
    <location>
        <begin position="75"/>
        <end position="91"/>
    </location>
</feature>
<feature type="compositionally biased region" description="Basic and acidic residues" evidence="1">
    <location>
        <begin position="304"/>
        <end position="349"/>
    </location>
</feature>
<dbReference type="PANTHER" id="PTHR35499">
    <property type="entry name" value="OS05G0128300 PROTEIN"/>
    <property type="match status" value="1"/>
</dbReference>
<gene>
    <name evidence="3" type="ORF">PanWU01x14_308450</name>
</gene>
<sequence>MKLLSSSSISLSSSSTSFHTRFYNSKSATAGCLAGILRRVLCSGTLPTHPSDQTTEENNSVQSNSKSREKIQTPGTPGLVARLMGLDSFPEIGSDWAQSRPKNSVSRSRSMNSAERLSGFGDPKKHRRSKSTTSFREMPAFLELETEEFFIFNFENVSERREIKSKEAKREMGFGELRQRVGRKGERAENGVGERRVLSDLNGKEMQRRRSSFDKGTPIPTRNSTVRRHVVSDQVAPSNGVKRSSNKKKNNSQAVKTVVEPSQCTSEDSSPVSVLFCGQFLIDPEGFMSEEDSSSIASSSRRKLSLENENYKPLSPRRDNNLMSEERKTETKQEKHMGSRKKESHNNEEHSEILDEICRLSETELLESNWVQRWDLNNEDFSSIGEELESDIFDRLVQELVNQILHFFTACKITTNFCKLTI</sequence>
<evidence type="ECO:0000313" key="3">
    <source>
        <dbReference type="EMBL" id="PON38980.1"/>
    </source>
</evidence>
<feature type="region of interest" description="Disordered" evidence="1">
    <location>
        <begin position="289"/>
        <end position="349"/>
    </location>
</feature>
<protein>
    <recommendedName>
        <fullName evidence="2">DUF3741 domain-containing protein</fullName>
    </recommendedName>
</protein>
<feature type="region of interest" description="Disordered" evidence="1">
    <location>
        <begin position="92"/>
        <end position="133"/>
    </location>
</feature>
<evidence type="ECO:0000313" key="4">
    <source>
        <dbReference type="Proteomes" id="UP000237105"/>
    </source>
</evidence>
<dbReference type="OrthoDB" id="1924799at2759"/>
<keyword evidence="4" id="KW-1185">Reference proteome</keyword>
<feature type="compositionally biased region" description="Polar residues" evidence="1">
    <location>
        <begin position="96"/>
        <end position="115"/>
    </location>
</feature>
<accession>A0A2P5AR08</accession>
<feature type="compositionally biased region" description="Polar residues" evidence="1">
    <location>
        <begin position="260"/>
        <end position="270"/>
    </location>
</feature>
<evidence type="ECO:0000256" key="1">
    <source>
        <dbReference type="SAM" id="MobiDB-lite"/>
    </source>
</evidence>